<organism evidence="5 6">
    <name type="scientific">Clostridium estertheticum subsp. estertheticum</name>
    <dbReference type="NCBI Taxonomy" id="1552"/>
    <lineage>
        <taxon>Bacteria</taxon>
        <taxon>Bacillati</taxon>
        <taxon>Bacillota</taxon>
        <taxon>Clostridia</taxon>
        <taxon>Eubacteriales</taxon>
        <taxon>Clostridiaceae</taxon>
        <taxon>Clostridium</taxon>
    </lineage>
</organism>
<dbReference type="PANTHER" id="PTHR43132">
    <property type="entry name" value="ARSENICAL RESISTANCE OPERON REPRESSOR ARSR-RELATED"/>
    <property type="match status" value="1"/>
</dbReference>
<dbReference type="InterPro" id="IPR011991">
    <property type="entry name" value="ArsR-like_HTH"/>
</dbReference>
<dbReference type="Proteomes" id="UP000182569">
    <property type="component" value="Chromosome"/>
</dbReference>
<dbReference type="PANTHER" id="PTHR43132:SF6">
    <property type="entry name" value="HTH-TYPE TRANSCRIPTIONAL REPRESSOR CZRA"/>
    <property type="match status" value="1"/>
</dbReference>
<dbReference type="SMART" id="SM00418">
    <property type="entry name" value="HTH_ARSR"/>
    <property type="match status" value="1"/>
</dbReference>
<protein>
    <submittedName>
        <fullName evidence="5">Transcriptional regulator</fullName>
    </submittedName>
</protein>
<dbReference type="SUPFAM" id="SSF46785">
    <property type="entry name" value="Winged helix' DNA-binding domain"/>
    <property type="match status" value="1"/>
</dbReference>
<dbReference type="InterPro" id="IPR036388">
    <property type="entry name" value="WH-like_DNA-bd_sf"/>
</dbReference>
<reference evidence="6" key="1">
    <citation type="journal article" date="2016" name="Front. Microbiol.">
        <title>Complete Genome Sequence of Clostridium estertheticum DSM 8809, a Microbe Identified in Spoiled Vacuum Packed Beef.</title>
        <authorList>
            <person name="Yu Z."/>
            <person name="Gunn L."/>
            <person name="Brennan E."/>
            <person name="Reid R."/>
            <person name="Wall P.G."/>
            <person name="Gaora O.P."/>
            <person name="Hurley D."/>
            <person name="Bolton D."/>
            <person name="Fanning S."/>
        </authorList>
    </citation>
    <scope>NUCLEOTIDE SEQUENCE [LARGE SCALE GENOMIC DNA]</scope>
    <source>
        <strain evidence="6">DSM 8809</strain>
    </source>
</reference>
<dbReference type="OrthoDB" id="9798835at2"/>
<sequence>MAHYNLPHDHGQNIDKILDKMPQIEQFQEVATSFQQLGDGTRLRILWLLCHSEECVSNIAATMGMSDPAVSHHLRILRNNGLIVSRRAGKEVYYKLSDNERANLLHKTMDTMFEISCPTYI</sequence>
<dbReference type="AlphaFoldDB" id="A0A1J0GKE7"/>
<name>A0A1J0GKE7_9CLOT</name>
<dbReference type="STRING" id="1552.A7L45_15365"/>
<accession>A0A1J0GKE7</accession>
<dbReference type="KEGG" id="ceu:A7L45_15365"/>
<dbReference type="RefSeq" id="WP_071613654.1">
    <property type="nucleotide sequence ID" value="NZ_CP015756.1"/>
</dbReference>
<dbReference type="Pfam" id="PF01022">
    <property type="entry name" value="HTH_5"/>
    <property type="match status" value="1"/>
</dbReference>
<dbReference type="PROSITE" id="PS50987">
    <property type="entry name" value="HTH_ARSR_2"/>
    <property type="match status" value="1"/>
</dbReference>
<dbReference type="InterPro" id="IPR036390">
    <property type="entry name" value="WH_DNA-bd_sf"/>
</dbReference>
<dbReference type="GO" id="GO:0003700">
    <property type="term" value="F:DNA-binding transcription factor activity"/>
    <property type="evidence" value="ECO:0007669"/>
    <property type="project" value="InterPro"/>
</dbReference>
<dbReference type="EMBL" id="CP015756">
    <property type="protein sequence ID" value="APC41358.1"/>
    <property type="molecule type" value="Genomic_DNA"/>
</dbReference>
<keyword evidence="6" id="KW-1185">Reference proteome</keyword>
<evidence type="ECO:0000256" key="1">
    <source>
        <dbReference type="ARBA" id="ARBA00023015"/>
    </source>
</evidence>
<evidence type="ECO:0000256" key="3">
    <source>
        <dbReference type="ARBA" id="ARBA00023163"/>
    </source>
</evidence>
<keyword evidence="1" id="KW-0805">Transcription regulation</keyword>
<dbReference type="InterPro" id="IPR001845">
    <property type="entry name" value="HTH_ArsR_DNA-bd_dom"/>
</dbReference>
<evidence type="ECO:0000256" key="2">
    <source>
        <dbReference type="ARBA" id="ARBA00023125"/>
    </source>
</evidence>
<dbReference type="NCBIfam" id="NF033788">
    <property type="entry name" value="HTH_metalloreg"/>
    <property type="match status" value="1"/>
</dbReference>
<evidence type="ECO:0000259" key="4">
    <source>
        <dbReference type="PROSITE" id="PS50987"/>
    </source>
</evidence>
<feature type="domain" description="HTH arsR-type" evidence="4">
    <location>
        <begin position="22"/>
        <end position="116"/>
    </location>
</feature>
<dbReference type="PRINTS" id="PR00778">
    <property type="entry name" value="HTHARSR"/>
</dbReference>
<keyword evidence="2" id="KW-0238">DNA-binding</keyword>
<dbReference type="Gene3D" id="1.10.10.10">
    <property type="entry name" value="Winged helix-like DNA-binding domain superfamily/Winged helix DNA-binding domain"/>
    <property type="match status" value="1"/>
</dbReference>
<proteinExistence type="predicted"/>
<keyword evidence="3" id="KW-0804">Transcription</keyword>
<dbReference type="GO" id="GO:0003677">
    <property type="term" value="F:DNA binding"/>
    <property type="evidence" value="ECO:0007669"/>
    <property type="project" value="UniProtKB-KW"/>
</dbReference>
<evidence type="ECO:0000313" key="5">
    <source>
        <dbReference type="EMBL" id="APC41358.1"/>
    </source>
</evidence>
<evidence type="ECO:0000313" key="6">
    <source>
        <dbReference type="Proteomes" id="UP000182569"/>
    </source>
</evidence>
<dbReference type="CDD" id="cd00090">
    <property type="entry name" value="HTH_ARSR"/>
    <property type="match status" value="1"/>
</dbReference>
<gene>
    <name evidence="5" type="ORF">A7L45_15365</name>
</gene>
<dbReference type="InterPro" id="IPR051011">
    <property type="entry name" value="Metal_resp_trans_reg"/>
</dbReference>